<reference evidence="2 3" key="1">
    <citation type="submission" date="2024-09" db="EMBL/GenBank/DDBJ databases">
        <authorList>
            <person name="Sun Q."/>
            <person name="Mori K."/>
        </authorList>
    </citation>
    <scope>NUCLEOTIDE SEQUENCE [LARGE SCALE GENOMIC DNA]</scope>
    <source>
        <strain evidence="2 3">TISTR 1856</strain>
    </source>
</reference>
<dbReference type="Proteomes" id="UP001589748">
    <property type="component" value="Unassembled WGS sequence"/>
</dbReference>
<dbReference type="RefSeq" id="WP_380135860.1">
    <property type="nucleotide sequence ID" value="NZ_JBHLUI010000003.1"/>
</dbReference>
<feature type="region of interest" description="Disordered" evidence="1">
    <location>
        <begin position="1"/>
        <end position="52"/>
    </location>
</feature>
<dbReference type="InterPro" id="IPR026487">
    <property type="entry name" value="CHP04141"/>
</dbReference>
<dbReference type="Pfam" id="PF19614">
    <property type="entry name" value="DUF6119"/>
    <property type="match status" value="1"/>
</dbReference>
<gene>
    <name evidence="2" type="ORF">ACFFVI_07140</name>
</gene>
<sequence length="216" mass="23505">MPRITGYGSKHHATPSPSERPLTSDVLTSDDDEEVSLEKPRRASKGSCSSDKNPHPEWVLFLAPIATDPTPLPALINASSSDALLMRHDRVVDANTIGYGSKSLRSDSIRSSFGLQVMVNSNGGDAVMSSETRVGSSTAWCRLGRRPITRGPALLGWQILAVSHPDHAWSESAFAVSTRQPSRHCSRIRVRPRAARPRRRARRPGRPGRRPAASGC</sequence>
<dbReference type="EMBL" id="JBHMDM010000004">
    <property type="protein sequence ID" value="MFB9376741.1"/>
    <property type="molecule type" value="Genomic_DNA"/>
</dbReference>
<evidence type="ECO:0000313" key="2">
    <source>
        <dbReference type="EMBL" id="MFB9376741.1"/>
    </source>
</evidence>
<feature type="region of interest" description="Disordered" evidence="1">
    <location>
        <begin position="180"/>
        <end position="216"/>
    </location>
</feature>
<comment type="caution">
    <text evidence="2">The sequence shown here is derived from an EMBL/GenBank/DDBJ whole genome shotgun (WGS) entry which is preliminary data.</text>
</comment>
<proteinExistence type="predicted"/>
<accession>A0ABV5LRM0</accession>
<evidence type="ECO:0000256" key="1">
    <source>
        <dbReference type="SAM" id="MobiDB-lite"/>
    </source>
</evidence>
<keyword evidence="3" id="KW-1185">Reference proteome</keyword>
<feature type="compositionally biased region" description="Basic residues" evidence="1">
    <location>
        <begin position="181"/>
        <end position="209"/>
    </location>
</feature>
<name>A0ABV5LRM0_9ACTN</name>
<evidence type="ECO:0000313" key="3">
    <source>
        <dbReference type="Proteomes" id="UP001589748"/>
    </source>
</evidence>
<protein>
    <submittedName>
        <fullName evidence="2">DUF6119 family protein</fullName>
    </submittedName>
</protein>
<organism evidence="2 3">
    <name type="scientific">Kineococcus gynurae</name>
    <dbReference type="NCBI Taxonomy" id="452979"/>
    <lineage>
        <taxon>Bacteria</taxon>
        <taxon>Bacillati</taxon>
        <taxon>Actinomycetota</taxon>
        <taxon>Actinomycetes</taxon>
        <taxon>Kineosporiales</taxon>
        <taxon>Kineosporiaceae</taxon>
        <taxon>Kineococcus</taxon>
    </lineage>
</organism>